<sequence>MPIPDALLTDEIKGASYYGEYKEHVAKYQNYLDAEHGKAEEGEATESPKATTVTKPKAAKATKPAGDPKPKPTPTQPSKAVPEKKKTERTHGPACLVVIREHDSGRIQPLPDVQGKGKEKVVDEKTAHDLLTIHTLKNKIPVDQFIFQRRTPIPNEASGLAESPSLDAELALTDNEIESNNARSNPGDAAESHPQSSHVVHAGPNLKHMDLEAIDASTHQNPKQMCEEFTTTAYPNVQENLKLPSEDQVILEEPASSTGTFSSLKNLEKELSFTDQFFVKKQQEEEPRKSNAEAEVQSMVLVFIHQDTSSVPLITTSVIDLTMSQSGSLLPTSIATTSAVTKTITIPPPPP</sequence>
<name>A0A6L2K7S5_TANCI</name>
<comment type="caution">
    <text evidence="2">The sequence shown here is derived from an EMBL/GenBank/DDBJ whole genome shotgun (WGS) entry which is preliminary data.</text>
</comment>
<dbReference type="EMBL" id="BKCJ010001891">
    <property type="protein sequence ID" value="GEU44767.1"/>
    <property type="molecule type" value="Genomic_DNA"/>
</dbReference>
<feature type="region of interest" description="Disordered" evidence="1">
    <location>
        <begin position="37"/>
        <end position="91"/>
    </location>
</feature>
<accession>A0A6L2K7S5</accession>
<dbReference type="AlphaFoldDB" id="A0A6L2K7S5"/>
<protein>
    <recommendedName>
        <fullName evidence="3">Histone deacetylase 14</fullName>
    </recommendedName>
</protein>
<evidence type="ECO:0000313" key="2">
    <source>
        <dbReference type="EMBL" id="GEU44767.1"/>
    </source>
</evidence>
<evidence type="ECO:0008006" key="3">
    <source>
        <dbReference type="Google" id="ProtNLM"/>
    </source>
</evidence>
<proteinExistence type="predicted"/>
<organism evidence="2">
    <name type="scientific">Tanacetum cinerariifolium</name>
    <name type="common">Dalmatian daisy</name>
    <name type="synonym">Chrysanthemum cinerariifolium</name>
    <dbReference type="NCBI Taxonomy" id="118510"/>
    <lineage>
        <taxon>Eukaryota</taxon>
        <taxon>Viridiplantae</taxon>
        <taxon>Streptophyta</taxon>
        <taxon>Embryophyta</taxon>
        <taxon>Tracheophyta</taxon>
        <taxon>Spermatophyta</taxon>
        <taxon>Magnoliopsida</taxon>
        <taxon>eudicotyledons</taxon>
        <taxon>Gunneridae</taxon>
        <taxon>Pentapetalae</taxon>
        <taxon>asterids</taxon>
        <taxon>campanulids</taxon>
        <taxon>Asterales</taxon>
        <taxon>Asteraceae</taxon>
        <taxon>Asteroideae</taxon>
        <taxon>Anthemideae</taxon>
        <taxon>Anthemidinae</taxon>
        <taxon>Tanacetum</taxon>
    </lineage>
</organism>
<feature type="compositionally biased region" description="Low complexity" evidence="1">
    <location>
        <begin position="48"/>
        <end position="65"/>
    </location>
</feature>
<evidence type="ECO:0000256" key="1">
    <source>
        <dbReference type="SAM" id="MobiDB-lite"/>
    </source>
</evidence>
<reference evidence="2" key="1">
    <citation type="journal article" date="2019" name="Sci. Rep.">
        <title>Draft genome of Tanacetum cinerariifolium, the natural source of mosquito coil.</title>
        <authorList>
            <person name="Yamashiro T."/>
            <person name="Shiraishi A."/>
            <person name="Satake H."/>
            <person name="Nakayama K."/>
        </authorList>
    </citation>
    <scope>NUCLEOTIDE SEQUENCE</scope>
</reference>
<feature type="compositionally biased region" description="Basic and acidic residues" evidence="1">
    <location>
        <begin position="81"/>
        <end position="91"/>
    </location>
</feature>
<feature type="region of interest" description="Disordered" evidence="1">
    <location>
        <begin position="178"/>
        <end position="201"/>
    </location>
</feature>
<gene>
    <name evidence="2" type="ORF">Tci_016745</name>
</gene>